<keyword evidence="4 7" id="KW-0812">Transmembrane</keyword>
<feature type="transmembrane region" description="Helical" evidence="7">
    <location>
        <begin position="463"/>
        <end position="481"/>
    </location>
</feature>
<feature type="transmembrane region" description="Helical" evidence="7">
    <location>
        <begin position="549"/>
        <end position="566"/>
    </location>
</feature>
<feature type="transmembrane region" description="Helical" evidence="7">
    <location>
        <begin position="295"/>
        <end position="319"/>
    </location>
</feature>
<evidence type="ECO:0000256" key="8">
    <source>
        <dbReference type="SAM" id="MobiDB-lite"/>
    </source>
</evidence>
<proteinExistence type="inferred from homology"/>
<keyword evidence="5 7" id="KW-1133">Transmembrane helix</keyword>
<dbReference type="EMBL" id="CALNXI010000040">
    <property type="protein sequence ID" value="CAH3016361.1"/>
    <property type="molecule type" value="Genomic_DNA"/>
</dbReference>
<evidence type="ECO:0000256" key="5">
    <source>
        <dbReference type="ARBA" id="ARBA00022989"/>
    </source>
</evidence>
<feature type="compositionally biased region" description="Polar residues" evidence="8">
    <location>
        <begin position="26"/>
        <end position="39"/>
    </location>
</feature>
<evidence type="ECO:0000313" key="9">
    <source>
        <dbReference type="EMBL" id="CAH3016361.1"/>
    </source>
</evidence>
<feature type="transmembrane region" description="Helical" evidence="7">
    <location>
        <begin position="578"/>
        <end position="601"/>
    </location>
</feature>
<dbReference type="PANTHER" id="PTHR16024">
    <property type="entry name" value="XK-RELATED PROTEIN"/>
    <property type="match status" value="1"/>
</dbReference>
<gene>
    <name evidence="9" type="ORF">PEVE_00028828</name>
</gene>
<reference evidence="9 10" key="1">
    <citation type="submission" date="2022-05" db="EMBL/GenBank/DDBJ databases">
        <authorList>
            <consortium name="Genoscope - CEA"/>
            <person name="William W."/>
        </authorList>
    </citation>
    <scope>NUCLEOTIDE SEQUENCE [LARGE SCALE GENOMIC DNA]</scope>
</reference>
<dbReference type="InterPro" id="IPR050895">
    <property type="entry name" value="XK-related_scramblase"/>
</dbReference>
<dbReference type="Proteomes" id="UP001159427">
    <property type="component" value="Unassembled WGS sequence"/>
</dbReference>
<evidence type="ECO:0000256" key="7">
    <source>
        <dbReference type="RuleBase" id="RU910716"/>
    </source>
</evidence>
<feature type="transmembrane region" description="Helical" evidence="7">
    <location>
        <begin position="520"/>
        <end position="537"/>
    </location>
</feature>
<feature type="transmembrane region" description="Helical" evidence="7">
    <location>
        <begin position="258"/>
        <end position="275"/>
    </location>
</feature>
<keyword evidence="3" id="KW-1003">Cell membrane</keyword>
<comment type="similarity">
    <text evidence="2 7">Belongs to the XK family.</text>
</comment>
<feature type="region of interest" description="Disordered" evidence="8">
    <location>
        <begin position="1"/>
        <end position="43"/>
    </location>
</feature>
<keyword evidence="10" id="KW-1185">Reference proteome</keyword>
<evidence type="ECO:0000256" key="2">
    <source>
        <dbReference type="ARBA" id="ARBA00008789"/>
    </source>
</evidence>
<evidence type="ECO:0000256" key="6">
    <source>
        <dbReference type="ARBA" id="ARBA00023136"/>
    </source>
</evidence>
<dbReference type="PANTHER" id="PTHR16024:SF6">
    <property type="entry name" value="XK-RELATED PROTEIN"/>
    <property type="match status" value="1"/>
</dbReference>
<evidence type="ECO:0000256" key="1">
    <source>
        <dbReference type="ARBA" id="ARBA00004651"/>
    </source>
</evidence>
<name>A0ABN8LL28_9CNID</name>
<comment type="caution">
    <text evidence="9">The sequence shown here is derived from an EMBL/GenBank/DDBJ whole genome shotgun (WGS) entry which is preliminary data.</text>
</comment>
<comment type="subcellular location">
    <subcellularLocation>
        <location evidence="1">Cell membrane</location>
        <topology evidence="1">Multi-pass membrane protein</topology>
    </subcellularLocation>
    <subcellularLocation>
        <location evidence="7">Membrane</location>
        <topology evidence="7">Multi-pass membrane protein</topology>
    </subcellularLocation>
</comment>
<evidence type="ECO:0000256" key="3">
    <source>
        <dbReference type="ARBA" id="ARBA00022475"/>
    </source>
</evidence>
<evidence type="ECO:0000313" key="10">
    <source>
        <dbReference type="Proteomes" id="UP001159427"/>
    </source>
</evidence>
<organism evidence="9 10">
    <name type="scientific">Porites evermanni</name>
    <dbReference type="NCBI Taxonomy" id="104178"/>
    <lineage>
        <taxon>Eukaryota</taxon>
        <taxon>Metazoa</taxon>
        <taxon>Cnidaria</taxon>
        <taxon>Anthozoa</taxon>
        <taxon>Hexacorallia</taxon>
        <taxon>Scleractinia</taxon>
        <taxon>Fungiina</taxon>
        <taxon>Poritidae</taxon>
        <taxon>Porites</taxon>
    </lineage>
</organism>
<evidence type="ECO:0000256" key="4">
    <source>
        <dbReference type="ARBA" id="ARBA00022692"/>
    </source>
</evidence>
<sequence>MDQRRSKRPGLNLNEHQKQTVRALKSQMSSHSASGPTTEGSDHIVTKLSEEELRLLQDVVDTLKNYKGDSEPIIDAVDGKRLQRNWSVESYLSSSLGSGTFVNPGRFYVRVTKEDVRTLEQVCLELDEEDEAKATSIPHSNGHLLNESLSLSDYKNKYKNYGFSIALTKKSESVIVAQNVSWLGAKPEEYTELNKLNKSNHTNGSVPRNNTSYRSKLRNLPPRDRFRQAVYLVINNLKMQPREMDKNSSELWRRRGHATWLTMLFTIVAIIAFFADIGTDLKVAADHFAKGNHFWWGSFTLLLVFLPSAVTNLVSFLWYKEDAELGRPPKSGWRAVCLTHLLLVGLVERYWRVLVKSYQIKRKKATQVVDNQLLIAMNLDLGLLQMILAFTEDAPQLVLQMYVLISRRYVEQLKATRIQDLWTILSICFSFISYSRAVVNYISCLRDSKSHKGQLRWYGYLSMWLWRAFMIISRILALVFFATEFKIWFFLVLFLHFFIVLSFLTRQEVSFFPGNNLKQHFFRAVMSYIHLFCFFCLEGVRTYRWAVKYYILTFLENVVFSVLWYTNSTSHLPREIEMAGFILIYMFFVVGLIMMTVYYKFLHPRFNRPRFSLAAPLKSELADKNFEKKAEKTTGQKFELWI</sequence>
<protein>
    <recommendedName>
        <fullName evidence="7">XK-related protein</fullName>
    </recommendedName>
</protein>
<keyword evidence="6 7" id="KW-0472">Membrane</keyword>
<dbReference type="Pfam" id="PF09815">
    <property type="entry name" value="XK-related"/>
    <property type="match status" value="1"/>
</dbReference>
<accession>A0ABN8LL28</accession>
<feature type="transmembrane region" description="Helical" evidence="7">
    <location>
        <begin position="421"/>
        <end position="443"/>
    </location>
</feature>
<dbReference type="InterPro" id="IPR018629">
    <property type="entry name" value="XK-rel"/>
</dbReference>
<feature type="transmembrane region" description="Helical" evidence="7">
    <location>
        <begin position="488"/>
        <end position="505"/>
    </location>
</feature>